<keyword evidence="2" id="KW-0732">Signal</keyword>
<evidence type="ECO:0000256" key="1">
    <source>
        <dbReference type="SAM" id="Phobius"/>
    </source>
</evidence>
<proteinExistence type="predicted"/>
<name>A0A0P1I1T5_9RHOB</name>
<evidence type="ECO:0000256" key="2">
    <source>
        <dbReference type="SAM" id="SignalP"/>
    </source>
</evidence>
<protein>
    <submittedName>
        <fullName evidence="3">Uncharacterized protein</fullName>
    </submittedName>
</protein>
<dbReference type="AlphaFoldDB" id="A0A0P1I1T5"/>
<evidence type="ECO:0000313" key="4">
    <source>
        <dbReference type="Proteomes" id="UP000051870"/>
    </source>
</evidence>
<sequence length="53" mass="5405">MKLLTAIGALLTSASLAKASTPMLQNGTGSAWIQLLVGVLVVAALARLVRASR</sequence>
<dbReference type="EMBL" id="CYTW01000001">
    <property type="protein sequence ID" value="CUJ85103.1"/>
    <property type="molecule type" value="Genomic_DNA"/>
</dbReference>
<dbReference type="STRING" id="1715693.PH7735_00450"/>
<feature type="transmembrane region" description="Helical" evidence="1">
    <location>
        <begin position="29"/>
        <end position="49"/>
    </location>
</feature>
<evidence type="ECO:0000313" key="3">
    <source>
        <dbReference type="EMBL" id="CUJ85103.1"/>
    </source>
</evidence>
<feature type="signal peptide" evidence="2">
    <location>
        <begin position="1"/>
        <end position="19"/>
    </location>
</feature>
<keyword evidence="4" id="KW-1185">Reference proteome</keyword>
<dbReference type="Proteomes" id="UP000051870">
    <property type="component" value="Unassembled WGS sequence"/>
</dbReference>
<reference evidence="4" key="1">
    <citation type="submission" date="2015-09" db="EMBL/GenBank/DDBJ databases">
        <authorList>
            <person name="Rodrigo-Torres Lidia"/>
            <person name="Arahal R.David."/>
        </authorList>
    </citation>
    <scope>NUCLEOTIDE SEQUENCE [LARGE SCALE GENOMIC DNA]</scope>
    <source>
        <strain evidence="4">CECT 7735</strain>
    </source>
</reference>
<feature type="chain" id="PRO_5006064797" evidence="2">
    <location>
        <begin position="20"/>
        <end position="53"/>
    </location>
</feature>
<gene>
    <name evidence="3" type="ORF">PH7735_00450</name>
</gene>
<keyword evidence="1" id="KW-0812">Transmembrane</keyword>
<keyword evidence="1" id="KW-0472">Membrane</keyword>
<organism evidence="3 4">
    <name type="scientific">Shimia thalassica</name>
    <dbReference type="NCBI Taxonomy" id="1715693"/>
    <lineage>
        <taxon>Bacteria</taxon>
        <taxon>Pseudomonadati</taxon>
        <taxon>Pseudomonadota</taxon>
        <taxon>Alphaproteobacteria</taxon>
        <taxon>Rhodobacterales</taxon>
        <taxon>Roseobacteraceae</taxon>
    </lineage>
</organism>
<accession>A0A0P1I1T5</accession>
<keyword evidence="1" id="KW-1133">Transmembrane helix</keyword>